<evidence type="ECO:0008006" key="2">
    <source>
        <dbReference type="Google" id="ProtNLM"/>
    </source>
</evidence>
<dbReference type="SUPFAM" id="SSF50998">
    <property type="entry name" value="Quinoprotein alcohol dehydrogenase-like"/>
    <property type="match status" value="1"/>
</dbReference>
<dbReference type="PANTHER" id="PTHR35340">
    <property type="entry name" value="PQQ ENZYME REPEAT PROTEIN-RELATED"/>
    <property type="match status" value="1"/>
</dbReference>
<dbReference type="AlphaFoldDB" id="A0A382F2N8"/>
<dbReference type="Gene3D" id="2.130.10.10">
    <property type="entry name" value="YVTN repeat-like/Quinoprotein amine dehydrogenase"/>
    <property type="match status" value="1"/>
</dbReference>
<protein>
    <recommendedName>
        <fullName evidence="2">Aryl sulfotransferase</fullName>
    </recommendedName>
</protein>
<evidence type="ECO:0000313" key="1">
    <source>
        <dbReference type="EMBL" id="SVB56337.1"/>
    </source>
</evidence>
<dbReference type="InterPro" id="IPR053143">
    <property type="entry name" value="Arylsulfate_ST"/>
</dbReference>
<organism evidence="1">
    <name type="scientific">marine metagenome</name>
    <dbReference type="NCBI Taxonomy" id="408172"/>
    <lineage>
        <taxon>unclassified sequences</taxon>
        <taxon>metagenomes</taxon>
        <taxon>ecological metagenomes</taxon>
    </lineage>
</organism>
<reference evidence="1" key="1">
    <citation type="submission" date="2018-05" db="EMBL/GenBank/DDBJ databases">
        <authorList>
            <person name="Lanie J.A."/>
            <person name="Ng W.-L."/>
            <person name="Kazmierczak K.M."/>
            <person name="Andrzejewski T.M."/>
            <person name="Davidsen T.M."/>
            <person name="Wayne K.J."/>
            <person name="Tettelin H."/>
            <person name="Glass J.I."/>
            <person name="Rusch D."/>
            <person name="Podicherti R."/>
            <person name="Tsui H.-C.T."/>
            <person name="Winkler M.E."/>
        </authorList>
    </citation>
    <scope>NUCLEOTIDE SEQUENCE</scope>
</reference>
<dbReference type="EMBL" id="UINC01047269">
    <property type="protein sequence ID" value="SVB56337.1"/>
    <property type="molecule type" value="Genomic_DNA"/>
</dbReference>
<dbReference type="PANTHER" id="PTHR35340:SF5">
    <property type="entry name" value="ASST-DOMAIN-CONTAINING PROTEIN"/>
    <property type="match status" value="1"/>
</dbReference>
<dbReference type="InterPro" id="IPR015943">
    <property type="entry name" value="WD40/YVTN_repeat-like_dom_sf"/>
</dbReference>
<accession>A0A382F2N8</accession>
<dbReference type="InterPro" id="IPR011047">
    <property type="entry name" value="Quinoprotein_ADH-like_sf"/>
</dbReference>
<name>A0A382F2N8_9ZZZZ</name>
<gene>
    <name evidence="1" type="ORF">METZ01_LOCUS209191</name>
</gene>
<proteinExistence type="predicted"/>
<dbReference type="InterPro" id="IPR039535">
    <property type="entry name" value="ASST-like"/>
</dbReference>
<sequence length="362" mass="41458">MPPPDPRNGVLYHDAEKATPGYTLFTPLGLYQTYLIDMKGEVVHSWDLPNDVGNYAYLLKNGNLLAAIRTEEGPQGLPAKGGRLLEMDWNGNIVWEFTDHAQHHDFRRRPDGNTVYVGWELLDKETQSKVPGGIQGQEHPDGIYGDYIREIDKEGNTVWEWHATTDMDMSRFPLSPSVGRMEYAHANTIFPCENGDFIINWRYNNTMLRVDRDTKKVSWFLNEPTYGQHHDVQQLENGHILFFANGTDVNIHGPETGSAVVEVDPATNEEVWRYEGSPRRSFMSWFISGCQRLSSGNTLICEGLWGRLFEVTPNGEIVWDYTSPYFVDYDHPAYKDSNVIFRCYRYSPTSSEISGRLPTDLF</sequence>
<dbReference type="Pfam" id="PF14269">
    <property type="entry name" value="Arylsulfotran_2"/>
    <property type="match status" value="1"/>
</dbReference>